<evidence type="ECO:0000313" key="2">
    <source>
        <dbReference type="Proteomes" id="UP001311232"/>
    </source>
</evidence>
<protein>
    <submittedName>
        <fullName evidence="1">Uncharacterized protein</fullName>
    </submittedName>
</protein>
<dbReference type="AlphaFoldDB" id="A0AAV9R928"/>
<proteinExistence type="predicted"/>
<keyword evidence="2" id="KW-1185">Reference proteome</keyword>
<dbReference type="EMBL" id="JAHHUM010002265">
    <property type="protein sequence ID" value="KAK5605451.1"/>
    <property type="molecule type" value="Genomic_DNA"/>
</dbReference>
<organism evidence="1 2">
    <name type="scientific">Crenichthys baileyi</name>
    <name type="common">White River springfish</name>
    <dbReference type="NCBI Taxonomy" id="28760"/>
    <lineage>
        <taxon>Eukaryota</taxon>
        <taxon>Metazoa</taxon>
        <taxon>Chordata</taxon>
        <taxon>Craniata</taxon>
        <taxon>Vertebrata</taxon>
        <taxon>Euteleostomi</taxon>
        <taxon>Actinopterygii</taxon>
        <taxon>Neopterygii</taxon>
        <taxon>Teleostei</taxon>
        <taxon>Neoteleostei</taxon>
        <taxon>Acanthomorphata</taxon>
        <taxon>Ovalentaria</taxon>
        <taxon>Atherinomorphae</taxon>
        <taxon>Cyprinodontiformes</taxon>
        <taxon>Goodeidae</taxon>
        <taxon>Crenichthys</taxon>
    </lineage>
</organism>
<reference evidence="1 2" key="1">
    <citation type="submission" date="2021-06" db="EMBL/GenBank/DDBJ databases">
        <authorList>
            <person name="Palmer J.M."/>
        </authorList>
    </citation>
    <scope>NUCLEOTIDE SEQUENCE [LARGE SCALE GENOMIC DNA]</scope>
    <source>
        <strain evidence="1 2">MEX-2019</strain>
        <tissue evidence="1">Muscle</tissue>
    </source>
</reference>
<accession>A0AAV9R928</accession>
<evidence type="ECO:0000313" key="1">
    <source>
        <dbReference type="EMBL" id="KAK5605451.1"/>
    </source>
</evidence>
<dbReference type="Proteomes" id="UP001311232">
    <property type="component" value="Unassembled WGS sequence"/>
</dbReference>
<sequence length="153" mass="17005">MTLRLTEAQHAHGGDSFALRLQPQHHHSNTNLSLSFVLGVMTLVQVRPLCENLLQPVGFLRPCGGNSPFVSSDKRVDPFRGCGANRRWSELGRPKPQRPPLTGIHLPQSGERVCSNKHTAAQSKQLVLCKHGGKWSTFSRMFLHVLNPRGERG</sequence>
<gene>
    <name evidence="1" type="ORF">CRENBAI_012880</name>
</gene>
<comment type="caution">
    <text evidence="1">The sequence shown here is derived from an EMBL/GenBank/DDBJ whole genome shotgun (WGS) entry which is preliminary data.</text>
</comment>
<name>A0AAV9R928_9TELE</name>